<dbReference type="AlphaFoldDB" id="A0A7C3PFQ1"/>
<proteinExistence type="predicted"/>
<name>A0A7C3PFQ1_9CYAN</name>
<protein>
    <submittedName>
        <fullName evidence="1">DUF4926 domain-containing protein</fullName>
    </submittedName>
</protein>
<reference evidence="1" key="1">
    <citation type="journal article" date="2020" name="mSystems">
        <title>Genome- and Community-Level Interaction Insights into Carbon Utilization and Element Cycling Functions of Hydrothermarchaeota in Hydrothermal Sediment.</title>
        <authorList>
            <person name="Zhou Z."/>
            <person name="Liu Y."/>
            <person name="Xu W."/>
            <person name="Pan J."/>
            <person name="Luo Z.H."/>
            <person name="Li M."/>
        </authorList>
    </citation>
    <scope>NUCLEOTIDE SEQUENCE [LARGE SCALE GENOMIC DNA]</scope>
    <source>
        <strain evidence="1">SpSt-418</strain>
    </source>
</reference>
<dbReference type="InterPro" id="IPR032568">
    <property type="entry name" value="DUF4926"/>
</dbReference>
<organism evidence="1">
    <name type="scientific">Oscillatoriales cyanobacterium SpSt-418</name>
    <dbReference type="NCBI Taxonomy" id="2282169"/>
    <lineage>
        <taxon>Bacteria</taxon>
        <taxon>Bacillati</taxon>
        <taxon>Cyanobacteriota</taxon>
        <taxon>Cyanophyceae</taxon>
        <taxon>Oscillatoriophycideae</taxon>
        <taxon>Oscillatoriales</taxon>
    </lineage>
</organism>
<dbReference type="Pfam" id="PF16277">
    <property type="entry name" value="DUF4926"/>
    <property type="match status" value="1"/>
</dbReference>
<evidence type="ECO:0000313" key="1">
    <source>
        <dbReference type="EMBL" id="HFM98715.1"/>
    </source>
</evidence>
<comment type="caution">
    <text evidence="1">The sequence shown here is derived from an EMBL/GenBank/DDBJ whole genome shotgun (WGS) entry which is preliminary data.</text>
</comment>
<gene>
    <name evidence="1" type="ORF">ENR64_13355</name>
</gene>
<dbReference type="EMBL" id="DSRU01000197">
    <property type="protein sequence ID" value="HFM98715.1"/>
    <property type="molecule type" value="Genomic_DNA"/>
</dbReference>
<sequence length="74" mass="8000">MKFPLFTQVVLTEDIPALNLKKGSIGTIVEYYPMPETQEDGYSLEGLVPLDTVEVSASQIAMIAPISSTAKPTN</sequence>
<accession>A0A7C3PFQ1</accession>